<dbReference type="EMBL" id="JAWWNJ010000107">
    <property type="protein sequence ID" value="KAK6992790.1"/>
    <property type="molecule type" value="Genomic_DNA"/>
</dbReference>
<feature type="region of interest" description="Disordered" evidence="1">
    <location>
        <begin position="113"/>
        <end position="191"/>
    </location>
</feature>
<proteinExistence type="predicted"/>
<evidence type="ECO:0000313" key="2">
    <source>
        <dbReference type="EMBL" id="KAK6992790.1"/>
    </source>
</evidence>
<feature type="compositionally biased region" description="Low complexity" evidence="1">
    <location>
        <begin position="126"/>
        <end position="138"/>
    </location>
</feature>
<comment type="caution">
    <text evidence="2">The sequence shown here is derived from an EMBL/GenBank/DDBJ whole genome shotgun (WGS) entry which is preliminary data.</text>
</comment>
<dbReference type="AlphaFoldDB" id="A0AAV9ZUX7"/>
<organism evidence="2 3">
    <name type="scientific">Favolaschia claudopus</name>
    <dbReference type="NCBI Taxonomy" id="2862362"/>
    <lineage>
        <taxon>Eukaryota</taxon>
        <taxon>Fungi</taxon>
        <taxon>Dikarya</taxon>
        <taxon>Basidiomycota</taxon>
        <taxon>Agaricomycotina</taxon>
        <taxon>Agaricomycetes</taxon>
        <taxon>Agaricomycetidae</taxon>
        <taxon>Agaricales</taxon>
        <taxon>Marasmiineae</taxon>
        <taxon>Mycenaceae</taxon>
        <taxon>Favolaschia</taxon>
    </lineage>
</organism>
<evidence type="ECO:0000256" key="1">
    <source>
        <dbReference type="SAM" id="MobiDB-lite"/>
    </source>
</evidence>
<protein>
    <submittedName>
        <fullName evidence="2">Uncharacterized protein</fullName>
    </submittedName>
</protein>
<dbReference type="Proteomes" id="UP001362999">
    <property type="component" value="Unassembled WGS sequence"/>
</dbReference>
<evidence type="ECO:0000313" key="3">
    <source>
        <dbReference type="Proteomes" id="UP001362999"/>
    </source>
</evidence>
<feature type="compositionally biased region" description="Basic and acidic residues" evidence="1">
    <location>
        <begin position="156"/>
        <end position="167"/>
    </location>
</feature>
<keyword evidence="3" id="KW-1185">Reference proteome</keyword>
<sequence length="294" mass="32188">REGLNSWFVRLIQQGQPKGDPEQFIEPSMSVPVLPMTEHPESHVSGRTPIRPSQPLPWKDCYISIAADTVVRSPSMRTTDVPNWTIDEDQQDELHVMIVTDIRRMDLLQAQAQASSAPLKNPGPPGEASASSPAQAAQDISGTGPDLSPAGTSDGGETRPRTHHESGTEPAGLDSASNDVSEPDAEDEDLEDDDEALFNALFGGAQSTEFALTVNFTHDLLSVKELNDPADYFKEVKAIDKIEQDAAPRVKEFRALKLKDEIKRAMEANSALYDAQTYGSPAYRAMKRLCTWSI</sequence>
<reference evidence="2 3" key="1">
    <citation type="journal article" date="2024" name="J Genomics">
        <title>Draft genome sequencing and assembly of Favolaschia claudopus CIRM-BRFM 2984 isolated from oak limbs.</title>
        <authorList>
            <person name="Navarro D."/>
            <person name="Drula E."/>
            <person name="Chaduli D."/>
            <person name="Cazenave R."/>
            <person name="Ahrendt S."/>
            <person name="Wang J."/>
            <person name="Lipzen A."/>
            <person name="Daum C."/>
            <person name="Barry K."/>
            <person name="Grigoriev I.V."/>
            <person name="Favel A."/>
            <person name="Rosso M.N."/>
            <person name="Martin F."/>
        </authorList>
    </citation>
    <scope>NUCLEOTIDE SEQUENCE [LARGE SCALE GENOMIC DNA]</scope>
    <source>
        <strain evidence="2 3">CIRM-BRFM 2984</strain>
    </source>
</reference>
<name>A0AAV9ZUX7_9AGAR</name>
<accession>A0AAV9ZUX7</accession>
<feature type="compositionally biased region" description="Acidic residues" evidence="1">
    <location>
        <begin position="181"/>
        <end position="191"/>
    </location>
</feature>
<gene>
    <name evidence="2" type="ORF">R3P38DRAFT_3082195</name>
</gene>
<feature type="non-terminal residue" evidence="2">
    <location>
        <position position="1"/>
    </location>
</feature>